<sequence>MGNLKILAITTSIFVVLVLVVFAWTGNHTLNQAQVKNNSYPHIDPNPSTHVKSVELYYVDKDSTELVPVREEISYTGRFEIKILEQLIEGPNNKALNPTIPKETKIISLDIVDKIAFVNFSKDIQSKHWGGSASEMFTVESIVYTLTQFDDIDSVQILIEGRKLETLLGHVYIMDPLSRKDTFIGN</sequence>
<dbReference type="SMART" id="SM00909">
    <property type="entry name" value="Germane"/>
    <property type="match status" value="1"/>
</dbReference>
<gene>
    <name evidence="2" type="ORF">HYG86_02560</name>
</gene>
<evidence type="ECO:0000259" key="1">
    <source>
        <dbReference type="SMART" id="SM00909"/>
    </source>
</evidence>
<dbReference type="InterPro" id="IPR019606">
    <property type="entry name" value="GerMN"/>
</dbReference>
<dbReference type="EMBL" id="CP058559">
    <property type="protein sequence ID" value="QNO13717.1"/>
    <property type="molecule type" value="Genomic_DNA"/>
</dbReference>
<dbReference type="RefSeq" id="WP_213167384.1">
    <property type="nucleotide sequence ID" value="NZ_CP058559.1"/>
</dbReference>
<dbReference type="AlphaFoldDB" id="A0A7G9W4V5"/>
<dbReference type="KEGG" id="acae:HYG86_02560"/>
<organism evidence="2 3">
    <name type="scientific">Alkalicella caledoniensis</name>
    <dbReference type="NCBI Taxonomy" id="2731377"/>
    <lineage>
        <taxon>Bacteria</taxon>
        <taxon>Bacillati</taxon>
        <taxon>Bacillota</taxon>
        <taxon>Clostridia</taxon>
        <taxon>Eubacteriales</taxon>
        <taxon>Proteinivoracaceae</taxon>
        <taxon>Alkalicella</taxon>
    </lineage>
</organism>
<keyword evidence="3" id="KW-1185">Reference proteome</keyword>
<dbReference type="Proteomes" id="UP000516160">
    <property type="component" value="Chromosome"/>
</dbReference>
<accession>A0A7G9W4V5</accession>
<evidence type="ECO:0000313" key="2">
    <source>
        <dbReference type="EMBL" id="QNO13717.1"/>
    </source>
</evidence>
<proteinExistence type="predicted"/>
<dbReference type="Pfam" id="PF10646">
    <property type="entry name" value="Germane"/>
    <property type="match status" value="1"/>
</dbReference>
<name>A0A7G9W4V5_ALKCA</name>
<reference evidence="2 3" key="1">
    <citation type="submission" date="2020-07" db="EMBL/GenBank/DDBJ databases">
        <title>Alkalicella. sp. LB2 genome.</title>
        <authorList>
            <person name="Postec A."/>
            <person name="Quemeneur M."/>
        </authorList>
    </citation>
    <scope>NUCLEOTIDE SEQUENCE [LARGE SCALE GENOMIC DNA]</scope>
    <source>
        <strain evidence="2 3">LB2</strain>
    </source>
</reference>
<protein>
    <submittedName>
        <fullName evidence="2">GerMN domain-containing protein</fullName>
    </submittedName>
</protein>
<evidence type="ECO:0000313" key="3">
    <source>
        <dbReference type="Proteomes" id="UP000516160"/>
    </source>
</evidence>
<feature type="domain" description="GerMN" evidence="1">
    <location>
        <begin position="80"/>
        <end position="168"/>
    </location>
</feature>